<dbReference type="Proteomes" id="UP000016930">
    <property type="component" value="Unassembled WGS sequence"/>
</dbReference>
<keyword evidence="5" id="KW-0949">S-adenosyl-L-methionine</keyword>
<comment type="subcellular location">
    <subcellularLocation>
        <location evidence="5">Endoplasmic reticulum membrane</location>
        <topology evidence="5">Multi-pass membrane protein</topology>
    </subcellularLocation>
    <subcellularLocation>
        <location evidence="1">Membrane</location>
        <topology evidence="1">Multi-pass membrane protein</topology>
    </subcellularLocation>
</comment>
<dbReference type="GO" id="GO:0032259">
    <property type="term" value="P:methylation"/>
    <property type="evidence" value="ECO:0007669"/>
    <property type="project" value="UniProtKB-KW"/>
</dbReference>
<evidence type="ECO:0000313" key="7">
    <source>
        <dbReference type="EMBL" id="EMD31378.1"/>
    </source>
</evidence>
<feature type="transmembrane region" description="Helical" evidence="5">
    <location>
        <begin position="205"/>
        <end position="223"/>
    </location>
</feature>
<dbReference type="EMBL" id="KB445819">
    <property type="protein sequence ID" value="EMD31378.1"/>
    <property type="molecule type" value="Genomic_DNA"/>
</dbReference>
<organism evidence="7 8">
    <name type="scientific">Ceriporiopsis subvermispora (strain B)</name>
    <name type="common">White-rot fungus</name>
    <name type="synonym">Gelatoporia subvermispora</name>
    <dbReference type="NCBI Taxonomy" id="914234"/>
    <lineage>
        <taxon>Eukaryota</taxon>
        <taxon>Fungi</taxon>
        <taxon>Dikarya</taxon>
        <taxon>Basidiomycota</taxon>
        <taxon>Agaricomycotina</taxon>
        <taxon>Agaricomycetes</taxon>
        <taxon>Polyporales</taxon>
        <taxon>Gelatoporiaceae</taxon>
        <taxon>Gelatoporia</taxon>
    </lineage>
</organism>
<dbReference type="Gene3D" id="1.20.120.1630">
    <property type="match status" value="1"/>
</dbReference>
<keyword evidence="8" id="KW-1185">Reference proteome</keyword>
<dbReference type="EC" id="2.1.1.100" evidence="5"/>
<feature type="signal peptide" evidence="6">
    <location>
        <begin position="1"/>
        <end position="26"/>
    </location>
</feature>
<proteinExistence type="inferred from homology"/>
<keyword evidence="3 5" id="KW-1133">Transmembrane helix</keyword>
<dbReference type="PANTHER" id="PTHR12714">
    <property type="entry name" value="PROTEIN-S ISOPRENYLCYSTEINE O-METHYLTRANSFERASE"/>
    <property type="match status" value="1"/>
</dbReference>
<comment type="catalytic activity">
    <reaction evidence="5">
        <text>[protein]-C-terminal S-[(2E,6E)-farnesyl]-L-cysteine + S-adenosyl-L-methionine = [protein]-C-terminal S-[(2E,6E)-farnesyl]-L-cysteine methyl ester + S-adenosyl-L-homocysteine</text>
        <dbReference type="Rhea" id="RHEA:21672"/>
        <dbReference type="Rhea" id="RHEA-COMP:12125"/>
        <dbReference type="Rhea" id="RHEA-COMP:12126"/>
        <dbReference type="ChEBI" id="CHEBI:57856"/>
        <dbReference type="ChEBI" id="CHEBI:59789"/>
        <dbReference type="ChEBI" id="CHEBI:90510"/>
        <dbReference type="ChEBI" id="CHEBI:90511"/>
        <dbReference type="EC" id="2.1.1.100"/>
    </reaction>
</comment>
<reference evidence="7 8" key="1">
    <citation type="journal article" date="2012" name="Proc. Natl. Acad. Sci. U.S.A.">
        <title>Comparative genomics of Ceriporiopsis subvermispora and Phanerochaete chrysosporium provide insight into selective ligninolysis.</title>
        <authorList>
            <person name="Fernandez-Fueyo E."/>
            <person name="Ruiz-Duenas F.J."/>
            <person name="Ferreira P."/>
            <person name="Floudas D."/>
            <person name="Hibbett D.S."/>
            <person name="Canessa P."/>
            <person name="Larrondo L.F."/>
            <person name="James T.Y."/>
            <person name="Seelenfreund D."/>
            <person name="Lobos S."/>
            <person name="Polanco R."/>
            <person name="Tello M."/>
            <person name="Honda Y."/>
            <person name="Watanabe T."/>
            <person name="Watanabe T."/>
            <person name="Ryu J.S."/>
            <person name="Kubicek C.P."/>
            <person name="Schmoll M."/>
            <person name="Gaskell J."/>
            <person name="Hammel K.E."/>
            <person name="St John F.J."/>
            <person name="Vanden Wymelenberg A."/>
            <person name="Sabat G."/>
            <person name="Splinter BonDurant S."/>
            <person name="Syed K."/>
            <person name="Yadav J.S."/>
            <person name="Doddapaneni H."/>
            <person name="Subramanian V."/>
            <person name="Lavin J.L."/>
            <person name="Oguiza J.A."/>
            <person name="Perez G."/>
            <person name="Pisabarro A.G."/>
            <person name="Ramirez L."/>
            <person name="Santoyo F."/>
            <person name="Master E."/>
            <person name="Coutinho P.M."/>
            <person name="Henrissat B."/>
            <person name="Lombard V."/>
            <person name="Magnuson J.K."/>
            <person name="Kuees U."/>
            <person name="Hori C."/>
            <person name="Igarashi K."/>
            <person name="Samejima M."/>
            <person name="Held B.W."/>
            <person name="Barry K.W."/>
            <person name="LaButti K.M."/>
            <person name="Lapidus A."/>
            <person name="Lindquist E.A."/>
            <person name="Lucas S.M."/>
            <person name="Riley R."/>
            <person name="Salamov A.A."/>
            <person name="Hoffmeister D."/>
            <person name="Schwenk D."/>
            <person name="Hadar Y."/>
            <person name="Yarden O."/>
            <person name="de Vries R.P."/>
            <person name="Wiebenga A."/>
            <person name="Stenlid J."/>
            <person name="Eastwood D."/>
            <person name="Grigoriev I.V."/>
            <person name="Berka R.M."/>
            <person name="Blanchette R.A."/>
            <person name="Kersten P."/>
            <person name="Martinez A.T."/>
            <person name="Vicuna R."/>
            <person name="Cullen D."/>
        </authorList>
    </citation>
    <scope>NUCLEOTIDE SEQUENCE [LARGE SCALE GENOMIC DNA]</scope>
    <source>
        <strain evidence="7 8">B</strain>
    </source>
</reference>
<feature type="transmembrane region" description="Helical" evidence="5">
    <location>
        <begin position="114"/>
        <end position="135"/>
    </location>
</feature>
<evidence type="ECO:0000256" key="3">
    <source>
        <dbReference type="ARBA" id="ARBA00022989"/>
    </source>
</evidence>
<keyword evidence="5" id="KW-0808">Transferase</keyword>
<comment type="similarity">
    <text evidence="5">Belongs to the class VI-like SAM-binding methyltransferase superfamily. Isoprenylcysteine carboxyl methyltransferase family.</text>
</comment>
<keyword evidence="5" id="KW-0489">Methyltransferase</keyword>
<dbReference type="Pfam" id="PF04140">
    <property type="entry name" value="ICMT"/>
    <property type="match status" value="1"/>
</dbReference>
<dbReference type="GO" id="GO:0004671">
    <property type="term" value="F:protein C-terminal S-isoprenylcysteine carboxyl O-methyltransferase activity"/>
    <property type="evidence" value="ECO:0007669"/>
    <property type="project" value="UniProtKB-EC"/>
</dbReference>
<evidence type="ECO:0000256" key="4">
    <source>
        <dbReference type="ARBA" id="ARBA00023136"/>
    </source>
</evidence>
<dbReference type="InterPro" id="IPR007269">
    <property type="entry name" value="ICMT_MeTrfase"/>
</dbReference>
<name>M2Q3K8_CERS8</name>
<feature type="chain" id="PRO_5004023017" description="Protein-S-isoprenylcysteine O-methyltransferase" evidence="6">
    <location>
        <begin position="27"/>
        <end position="254"/>
    </location>
</feature>
<dbReference type="PANTHER" id="PTHR12714:SF9">
    <property type="entry name" value="PROTEIN-S-ISOPRENYLCYSTEINE O-METHYLTRANSFERASE"/>
    <property type="match status" value="1"/>
</dbReference>
<protein>
    <recommendedName>
        <fullName evidence="5">Protein-S-isoprenylcysteine O-methyltransferase</fullName>
        <ecNumber evidence="5">2.1.1.100</ecNumber>
    </recommendedName>
</protein>
<keyword evidence="5" id="KW-0256">Endoplasmic reticulum</keyword>
<evidence type="ECO:0000256" key="2">
    <source>
        <dbReference type="ARBA" id="ARBA00022692"/>
    </source>
</evidence>
<evidence type="ECO:0000256" key="1">
    <source>
        <dbReference type="ARBA" id="ARBA00004141"/>
    </source>
</evidence>
<dbReference type="AlphaFoldDB" id="M2Q3K8"/>
<accession>M2Q3K8</accession>
<evidence type="ECO:0000313" key="8">
    <source>
        <dbReference type="Proteomes" id="UP000016930"/>
    </source>
</evidence>
<keyword evidence="4 5" id="KW-0472">Membrane</keyword>
<keyword evidence="6" id="KW-0732">Signal</keyword>
<evidence type="ECO:0000256" key="5">
    <source>
        <dbReference type="RuleBase" id="RU362022"/>
    </source>
</evidence>
<evidence type="ECO:0000256" key="6">
    <source>
        <dbReference type="SAM" id="SignalP"/>
    </source>
</evidence>
<dbReference type="OrthoDB" id="422086at2759"/>
<sequence>MSITQGNILKVVLLLSGCISAHVAYTSPNPPPKEEEQSKHAEYKRDVMNYAQKLIVPTFKFRALPRHEAIQCGLWLMALCEIIIILAQEYPSPYSKPILTALSRPGNFPPQVRITYPFLLGWIAVVFGGLTRVACYRTLGQHFTFHLSVKDDHKLITSGPYSIVRHPGYSACALVMLGELSFQFSKGSWMHESGLLDTSFGMAAMYLWAAWHFVAVALLIRRIPTEDAILKKEFRSQWVEWSKRTPYKLIPYIV</sequence>
<gene>
    <name evidence="7" type="ORF">CERSUDRAFT_78167</name>
</gene>
<dbReference type="HOGENOM" id="CLU_065200_6_0_1"/>
<keyword evidence="2 5" id="KW-0812">Transmembrane</keyword>
<dbReference type="GO" id="GO:0005789">
    <property type="term" value="C:endoplasmic reticulum membrane"/>
    <property type="evidence" value="ECO:0007669"/>
    <property type="project" value="UniProtKB-SubCell"/>
</dbReference>
<feature type="transmembrane region" description="Helical" evidence="5">
    <location>
        <begin position="168"/>
        <end position="185"/>
    </location>
</feature>
<feature type="transmembrane region" description="Helical" evidence="5">
    <location>
        <begin position="69"/>
        <end position="87"/>
    </location>
</feature>
<dbReference type="STRING" id="914234.M2Q3K8"/>